<dbReference type="SUPFAM" id="SSF54593">
    <property type="entry name" value="Glyoxalase/Bleomycin resistance protein/Dihydroxybiphenyl dioxygenase"/>
    <property type="match status" value="1"/>
</dbReference>
<dbReference type="InterPro" id="IPR029068">
    <property type="entry name" value="Glyas_Bleomycin-R_OHBP_Dase"/>
</dbReference>
<sequence>MRLTRPGLDLGIVVRDVERSLTFYRDLLGLPVRGDMQVPGVGRLLLLDVGHSTLKLVQLDRGIDIEPEPGGLRAGAAGMRYCTFSISDLDEVVTTCREAGFRIGMRPTTMGPGVRVAAVEDPDQNWIELMETNR</sequence>
<dbReference type="PROSITE" id="PS51819">
    <property type="entry name" value="VOC"/>
    <property type="match status" value="1"/>
</dbReference>
<keyword evidence="4" id="KW-1185">Reference proteome</keyword>
<evidence type="ECO:0000259" key="2">
    <source>
        <dbReference type="PROSITE" id="PS51819"/>
    </source>
</evidence>
<organism evidence="3 4">
    <name type="scientific">Nocardioides dubius</name>
    <dbReference type="NCBI Taxonomy" id="317019"/>
    <lineage>
        <taxon>Bacteria</taxon>
        <taxon>Bacillati</taxon>
        <taxon>Actinomycetota</taxon>
        <taxon>Actinomycetes</taxon>
        <taxon>Propionibacteriales</taxon>
        <taxon>Nocardioidaceae</taxon>
        <taxon>Nocardioides</taxon>
    </lineage>
</organism>
<name>A0ABN1TVF9_9ACTN</name>
<proteinExistence type="predicted"/>
<dbReference type="InterPro" id="IPR037523">
    <property type="entry name" value="VOC_core"/>
</dbReference>
<dbReference type="CDD" id="cd06587">
    <property type="entry name" value="VOC"/>
    <property type="match status" value="1"/>
</dbReference>
<evidence type="ECO:0000313" key="3">
    <source>
        <dbReference type="EMBL" id="GAA1104764.1"/>
    </source>
</evidence>
<feature type="domain" description="VOC" evidence="2">
    <location>
        <begin position="5"/>
        <end position="132"/>
    </location>
</feature>
<dbReference type="PANTHER" id="PTHR43048:SF3">
    <property type="entry name" value="METHYLMALONYL-COA EPIMERASE, MITOCHONDRIAL"/>
    <property type="match status" value="1"/>
</dbReference>
<dbReference type="InterPro" id="IPR004360">
    <property type="entry name" value="Glyas_Fos-R_dOase_dom"/>
</dbReference>
<comment type="caution">
    <text evidence="3">The sequence shown here is derived from an EMBL/GenBank/DDBJ whole genome shotgun (WGS) entry which is preliminary data.</text>
</comment>
<dbReference type="Gene3D" id="3.10.180.10">
    <property type="entry name" value="2,3-Dihydroxybiphenyl 1,2-Dioxygenase, domain 1"/>
    <property type="match status" value="1"/>
</dbReference>
<evidence type="ECO:0000313" key="4">
    <source>
        <dbReference type="Proteomes" id="UP001501581"/>
    </source>
</evidence>
<accession>A0ABN1TVF9</accession>
<gene>
    <name evidence="3" type="ORF">GCM10009668_25080</name>
</gene>
<dbReference type="EMBL" id="BAAALG010000010">
    <property type="protein sequence ID" value="GAA1104764.1"/>
    <property type="molecule type" value="Genomic_DNA"/>
</dbReference>
<dbReference type="InterPro" id="IPR051785">
    <property type="entry name" value="MMCE/EMCE_epimerase"/>
</dbReference>
<evidence type="ECO:0000256" key="1">
    <source>
        <dbReference type="ARBA" id="ARBA00022723"/>
    </source>
</evidence>
<reference evidence="3 4" key="1">
    <citation type="journal article" date="2019" name="Int. J. Syst. Evol. Microbiol.">
        <title>The Global Catalogue of Microorganisms (GCM) 10K type strain sequencing project: providing services to taxonomists for standard genome sequencing and annotation.</title>
        <authorList>
            <consortium name="The Broad Institute Genomics Platform"/>
            <consortium name="The Broad Institute Genome Sequencing Center for Infectious Disease"/>
            <person name="Wu L."/>
            <person name="Ma J."/>
        </authorList>
    </citation>
    <scope>NUCLEOTIDE SEQUENCE [LARGE SCALE GENOMIC DNA]</scope>
    <source>
        <strain evidence="3 4">JCM 13008</strain>
    </source>
</reference>
<protein>
    <recommendedName>
        <fullName evidence="2">VOC domain-containing protein</fullName>
    </recommendedName>
</protein>
<dbReference type="RefSeq" id="WP_343994900.1">
    <property type="nucleotide sequence ID" value="NZ_BAAALG010000010.1"/>
</dbReference>
<keyword evidence="1" id="KW-0479">Metal-binding</keyword>
<dbReference type="Pfam" id="PF00903">
    <property type="entry name" value="Glyoxalase"/>
    <property type="match status" value="1"/>
</dbReference>
<dbReference type="PANTHER" id="PTHR43048">
    <property type="entry name" value="METHYLMALONYL-COA EPIMERASE"/>
    <property type="match status" value="1"/>
</dbReference>
<dbReference type="Proteomes" id="UP001501581">
    <property type="component" value="Unassembled WGS sequence"/>
</dbReference>